<keyword evidence="3" id="KW-1185">Reference proteome</keyword>
<accession>A0A8T0N3R6</accession>
<proteinExistence type="predicted"/>
<comment type="caution">
    <text evidence="2">The sequence shown here is derived from an EMBL/GenBank/DDBJ whole genome shotgun (WGS) entry which is preliminary data.</text>
</comment>
<dbReference type="EMBL" id="CM029054">
    <property type="protein sequence ID" value="KAG2542972.1"/>
    <property type="molecule type" value="Genomic_DNA"/>
</dbReference>
<sequence>MTQCRYSDVSAQHRHDRSTQLLNMQEEASSHVSARRRSDPVPEQFEKRVCMDKLVFVFGYCKPASAGVTRFLRWAWVQKGTSAEFCSSSGDFT</sequence>
<reference evidence="2" key="1">
    <citation type="submission" date="2020-05" db="EMBL/GenBank/DDBJ databases">
        <title>WGS assembly of Panicum virgatum.</title>
        <authorList>
            <person name="Lovell J.T."/>
            <person name="Jenkins J."/>
            <person name="Shu S."/>
            <person name="Juenger T.E."/>
            <person name="Schmutz J."/>
        </authorList>
    </citation>
    <scope>NUCLEOTIDE SEQUENCE</scope>
    <source>
        <strain evidence="2">AP13</strain>
    </source>
</reference>
<gene>
    <name evidence="2" type="ORF">PVAP13_9NG798200</name>
</gene>
<name>A0A8T0N3R6_PANVG</name>
<protein>
    <submittedName>
        <fullName evidence="2">Uncharacterized protein</fullName>
    </submittedName>
</protein>
<evidence type="ECO:0000313" key="3">
    <source>
        <dbReference type="Proteomes" id="UP000823388"/>
    </source>
</evidence>
<dbReference type="AlphaFoldDB" id="A0A8T0N3R6"/>
<dbReference type="Proteomes" id="UP000823388">
    <property type="component" value="Chromosome 9N"/>
</dbReference>
<feature type="region of interest" description="Disordered" evidence="1">
    <location>
        <begin position="1"/>
        <end position="20"/>
    </location>
</feature>
<organism evidence="2 3">
    <name type="scientific">Panicum virgatum</name>
    <name type="common">Blackwell switchgrass</name>
    <dbReference type="NCBI Taxonomy" id="38727"/>
    <lineage>
        <taxon>Eukaryota</taxon>
        <taxon>Viridiplantae</taxon>
        <taxon>Streptophyta</taxon>
        <taxon>Embryophyta</taxon>
        <taxon>Tracheophyta</taxon>
        <taxon>Spermatophyta</taxon>
        <taxon>Magnoliopsida</taxon>
        <taxon>Liliopsida</taxon>
        <taxon>Poales</taxon>
        <taxon>Poaceae</taxon>
        <taxon>PACMAD clade</taxon>
        <taxon>Panicoideae</taxon>
        <taxon>Panicodae</taxon>
        <taxon>Paniceae</taxon>
        <taxon>Panicinae</taxon>
        <taxon>Panicum</taxon>
        <taxon>Panicum sect. Hiantes</taxon>
    </lineage>
</organism>
<evidence type="ECO:0000256" key="1">
    <source>
        <dbReference type="SAM" id="MobiDB-lite"/>
    </source>
</evidence>
<evidence type="ECO:0000313" key="2">
    <source>
        <dbReference type="EMBL" id="KAG2542972.1"/>
    </source>
</evidence>